<keyword evidence="1" id="KW-0472">Membrane</keyword>
<protein>
    <submittedName>
        <fullName evidence="2">Uncharacterized protein</fullName>
    </submittedName>
</protein>
<evidence type="ECO:0000256" key="1">
    <source>
        <dbReference type="SAM" id="Phobius"/>
    </source>
</evidence>
<gene>
    <name evidence="2" type="ORF">g.3108</name>
</gene>
<proteinExistence type="predicted"/>
<sequence>MVKTLKKNRTRCFYVVQLFTEMGISVNLLNISLTYEVVCLSFLLLPYTEHMKPIYILSRIVCIVLLCFTCYIKFKSDLHIDSQTLSCGDWTDVFQLFGTLLFSIIPVVEVDILANI</sequence>
<keyword evidence="1" id="KW-1133">Transmembrane helix</keyword>
<feature type="transmembrane region" description="Helical" evidence="1">
    <location>
        <begin position="93"/>
        <end position="114"/>
    </location>
</feature>
<evidence type="ECO:0000313" key="2">
    <source>
        <dbReference type="EMBL" id="MBY31383.1"/>
    </source>
</evidence>
<feature type="transmembrane region" description="Helical" evidence="1">
    <location>
        <begin position="12"/>
        <end position="33"/>
    </location>
</feature>
<dbReference type="EMBL" id="GGMR01018764">
    <property type="protein sequence ID" value="MBY31383.1"/>
    <property type="molecule type" value="Transcribed_RNA"/>
</dbReference>
<accession>A0A2S2PPN3</accession>
<feature type="transmembrane region" description="Helical" evidence="1">
    <location>
        <begin position="53"/>
        <end position="72"/>
    </location>
</feature>
<organism evidence="2">
    <name type="scientific">Schizaphis graminum</name>
    <name type="common">Green bug aphid</name>
    <dbReference type="NCBI Taxonomy" id="13262"/>
    <lineage>
        <taxon>Eukaryota</taxon>
        <taxon>Metazoa</taxon>
        <taxon>Ecdysozoa</taxon>
        <taxon>Arthropoda</taxon>
        <taxon>Hexapoda</taxon>
        <taxon>Insecta</taxon>
        <taxon>Pterygota</taxon>
        <taxon>Neoptera</taxon>
        <taxon>Paraneoptera</taxon>
        <taxon>Hemiptera</taxon>
        <taxon>Sternorrhyncha</taxon>
        <taxon>Aphidomorpha</taxon>
        <taxon>Aphidoidea</taxon>
        <taxon>Aphididae</taxon>
        <taxon>Aphidini</taxon>
        <taxon>Schizaphis</taxon>
    </lineage>
</organism>
<keyword evidence="1" id="KW-0812">Transmembrane</keyword>
<name>A0A2S2PPN3_SCHGA</name>
<reference evidence="2" key="1">
    <citation type="submission" date="2018-04" db="EMBL/GenBank/DDBJ databases">
        <title>Transcriptome of Schizaphis graminum biotype I.</title>
        <authorList>
            <person name="Scully E.D."/>
            <person name="Geib S.M."/>
            <person name="Palmer N.A."/>
            <person name="Koch K."/>
            <person name="Bradshaw J."/>
            <person name="Heng-Moss T."/>
            <person name="Sarath G."/>
        </authorList>
    </citation>
    <scope>NUCLEOTIDE SEQUENCE</scope>
</reference>
<dbReference type="AlphaFoldDB" id="A0A2S2PPN3"/>